<organism evidence="11 12">
    <name type="scientific">Vigna unguiculata</name>
    <name type="common">Cowpea</name>
    <dbReference type="NCBI Taxonomy" id="3917"/>
    <lineage>
        <taxon>Eukaryota</taxon>
        <taxon>Viridiplantae</taxon>
        <taxon>Streptophyta</taxon>
        <taxon>Embryophyta</taxon>
        <taxon>Tracheophyta</taxon>
        <taxon>Spermatophyta</taxon>
        <taxon>Magnoliopsida</taxon>
        <taxon>eudicotyledons</taxon>
        <taxon>Gunneridae</taxon>
        <taxon>Pentapetalae</taxon>
        <taxon>rosids</taxon>
        <taxon>fabids</taxon>
        <taxon>Fabales</taxon>
        <taxon>Fabaceae</taxon>
        <taxon>Papilionoideae</taxon>
        <taxon>50 kb inversion clade</taxon>
        <taxon>NPAAA clade</taxon>
        <taxon>indigoferoid/millettioid clade</taxon>
        <taxon>Phaseoleae</taxon>
        <taxon>Vigna</taxon>
    </lineage>
</organism>
<dbReference type="Pfam" id="PF23115">
    <property type="entry name" value="zf-C2H2_STOP2_3rd"/>
    <property type="match status" value="1"/>
</dbReference>
<dbReference type="InterPro" id="IPR058196">
    <property type="entry name" value="zf-C2H2_STOP1/2_C"/>
</dbReference>
<dbReference type="GO" id="GO:0010447">
    <property type="term" value="P:response to acidic pH"/>
    <property type="evidence" value="ECO:0007669"/>
    <property type="project" value="InterPro"/>
</dbReference>
<dbReference type="PANTHER" id="PTHR46352">
    <property type="entry name" value="PROTEIN SENSITIVE TO PROTON RHIZOTOXICITY 1"/>
    <property type="match status" value="1"/>
</dbReference>
<dbReference type="GO" id="GO:0008270">
    <property type="term" value="F:zinc ion binding"/>
    <property type="evidence" value="ECO:0007669"/>
    <property type="project" value="UniProtKB-KW"/>
</dbReference>
<dbReference type="InterPro" id="IPR013087">
    <property type="entry name" value="Znf_C2H2_type"/>
</dbReference>
<evidence type="ECO:0000313" key="12">
    <source>
        <dbReference type="Proteomes" id="UP000501690"/>
    </source>
</evidence>
<keyword evidence="8" id="KW-0539">Nucleus</keyword>
<evidence type="ECO:0000256" key="6">
    <source>
        <dbReference type="ARBA" id="ARBA00023015"/>
    </source>
</evidence>
<keyword evidence="7" id="KW-0804">Transcription</keyword>
<dbReference type="Proteomes" id="UP000501690">
    <property type="component" value="Linkage Group LG10"/>
</dbReference>
<dbReference type="PANTHER" id="PTHR46352:SF8">
    <property type="entry name" value="PROTEIN SENSITIVE TO PROTON RHIZOTOXICITY 2"/>
    <property type="match status" value="1"/>
</dbReference>
<evidence type="ECO:0000256" key="9">
    <source>
        <dbReference type="PROSITE-ProRule" id="PRU00042"/>
    </source>
</evidence>
<keyword evidence="6" id="KW-0805">Transcription regulation</keyword>
<dbReference type="InterPro" id="IPR036236">
    <property type="entry name" value="Znf_C2H2_sf"/>
</dbReference>
<accession>A0A4D6NA56</accession>
<keyword evidence="4 9" id="KW-0863">Zinc-finger</keyword>
<dbReference type="GO" id="GO:0010044">
    <property type="term" value="P:response to aluminum ion"/>
    <property type="evidence" value="ECO:0007669"/>
    <property type="project" value="InterPro"/>
</dbReference>
<dbReference type="EMBL" id="CP039354">
    <property type="protein sequence ID" value="QCE09389.1"/>
    <property type="molecule type" value="Genomic_DNA"/>
</dbReference>
<dbReference type="Gene3D" id="3.30.160.60">
    <property type="entry name" value="Classic Zinc Finger"/>
    <property type="match status" value="2"/>
</dbReference>
<keyword evidence="3" id="KW-0677">Repeat</keyword>
<evidence type="ECO:0000256" key="5">
    <source>
        <dbReference type="ARBA" id="ARBA00022833"/>
    </source>
</evidence>
<name>A0A4D6NA56_VIGUN</name>
<evidence type="ECO:0000313" key="11">
    <source>
        <dbReference type="EMBL" id="QCE09389.1"/>
    </source>
</evidence>
<evidence type="ECO:0000256" key="2">
    <source>
        <dbReference type="ARBA" id="ARBA00022723"/>
    </source>
</evidence>
<dbReference type="GO" id="GO:0005634">
    <property type="term" value="C:nucleus"/>
    <property type="evidence" value="ECO:0007669"/>
    <property type="project" value="UniProtKB-SubCell"/>
</dbReference>
<evidence type="ECO:0000256" key="7">
    <source>
        <dbReference type="ARBA" id="ARBA00023163"/>
    </source>
</evidence>
<keyword evidence="5" id="KW-0862">Zinc</keyword>
<proteinExistence type="predicted"/>
<dbReference type="InterPro" id="IPR044300">
    <property type="entry name" value="STOP1/2"/>
</dbReference>
<keyword evidence="12" id="KW-1185">Reference proteome</keyword>
<keyword evidence="2" id="KW-0479">Metal-binding</keyword>
<dbReference type="InterPro" id="IPR059161">
    <property type="entry name" value="Znf-C2H2_STOP1/2_3rd"/>
</dbReference>
<dbReference type="AlphaFoldDB" id="A0A4D6NA56"/>
<dbReference type="SUPFAM" id="SSF57667">
    <property type="entry name" value="beta-beta-alpha zinc fingers"/>
    <property type="match status" value="1"/>
</dbReference>
<dbReference type="Gramene" id="Vigun05g243400.1.v1.2">
    <property type="protein sequence ID" value="Vigun05g243400.1.v1.2.CDS.1"/>
    <property type="gene ID" value="Vigun05g243400.v1.2"/>
</dbReference>
<sequence>MISRVTSSFQNHLQMFPEHEELVSPSVESGSASHSSTLLFNLSILKDKVSEVQTLVGVILSPNQTLPESTSMAISSMNSTIQEILVTASSMMFACQQMAHTTPSPGINNNTTTTCTNKLHHLNKLLLPHSNANNTAIDMSEGCLFSSTESETLDWFTESYNNNDNSNSTKEDDPGVVITENNMIIREEHELNEEGYRGVSRNSDIIELDAADLLAKYTHYCQVCGKGFKRDANLRMHMRAHGDEYKTNAALSNPIKNKGKLEGESEFLMGVKPKRYSCPQEGCRWNQKHAKFQPLKSMICAKNHYKRSHCPKMYVCKRCNQKQFSVLSDLRTHEKHCGDLKWQCSCGTSFSRKDKLMGHVALFVGHQPLINNNVGLSSYSAKLEHHTLQMQIDAASR</sequence>
<protein>
    <recommendedName>
        <fullName evidence="10">C2H2-type domain-containing protein</fullName>
    </recommendedName>
</protein>
<evidence type="ECO:0000256" key="4">
    <source>
        <dbReference type="ARBA" id="ARBA00022771"/>
    </source>
</evidence>
<evidence type="ECO:0000259" key="10">
    <source>
        <dbReference type="PROSITE" id="PS50157"/>
    </source>
</evidence>
<dbReference type="SMART" id="SM00355">
    <property type="entry name" value="ZnF_C2H2"/>
    <property type="match status" value="3"/>
</dbReference>
<comment type="subcellular location">
    <subcellularLocation>
        <location evidence="1">Nucleus</location>
    </subcellularLocation>
</comment>
<evidence type="ECO:0000256" key="3">
    <source>
        <dbReference type="ARBA" id="ARBA00022737"/>
    </source>
</evidence>
<dbReference type="FunFam" id="3.30.160.60:FF:000145">
    <property type="entry name" value="Zinc finger protein 574"/>
    <property type="match status" value="1"/>
</dbReference>
<dbReference type="OrthoDB" id="8113227at2759"/>
<evidence type="ECO:0000256" key="8">
    <source>
        <dbReference type="ARBA" id="ARBA00023242"/>
    </source>
</evidence>
<reference evidence="11 12" key="1">
    <citation type="submission" date="2019-04" db="EMBL/GenBank/DDBJ databases">
        <title>An improved genome assembly and genetic linkage map for asparagus bean, Vigna unguiculata ssp. sesquipedialis.</title>
        <authorList>
            <person name="Xia Q."/>
            <person name="Zhang R."/>
            <person name="Dong Y."/>
        </authorList>
    </citation>
    <scope>NUCLEOTIDE SEQUENCE [LARGE SCALE GENOMIC DNA]</scope>
    <source>
        <tissue evidence="11">Leaf</tissue>
    </source>
</reference>
<dbReference type="PROSITE" id="PS00028">
    <property type="entry name" value="ZINC_FINGER_C2H2_1"/>
    <property type="match status" value="1"/>
</dbReference>
<evidence type="ECO:0000256" key="1">
    <source>
        <dbReference type="ARBA" id="ARBA00004123"/>
    </source>
</evidence>
<gene>
    <name evidence="11" type="ORF">DEO72_LG10g608</name>
</gene>
<dbReference type="Pfam" id="PF23118">
    <property type="entry name" value="zf-C2H2_STOP2_C"/>
    <property type="match status" value="1"/>
</dbReference>
<feature type="domain" description="C2H2-type" evidence="10">
    <location>
        <begin position="219"/>
        <end position="246"/>
    </location>
</feature>
<dbReference type="PROSITE" id="PS50157">
    <property type="entry name" value="ZINC_FINGER_C2H2_2"/>
    <property type="match status" value="1"/>
</dbReference>